<evidence type="ECO:0000256" key="2">
    <source>
        <dbReference type="ARBA" id="ARBA00023186"/>
    </source>
</evidence>
<feature type="compositionally biased region" description="Acidic residues" evidence="4">
    <location>
        <begin position="463"/>
        <end position="514"/>
    </location>
</feature>
<keyword evidence="2" id="KW-0143">Chaperone</keyword>
<feature type="compositionally biased region" description="Acidic residues" evidence="4">
    <location>
        <begin position="317"/>
        <end position="326"/>
    </location>
</feature>
<dbReference type="PROSITE" id="PS51998">
    <property type="entry name" value="DEK_C"/>
    <property type="match status" value="1"/>
</dbReference>
<dbReference type="PANTHER" id="PTHR15410">
    <property type="entry name" value="HIRA-INTERACTING PROTEIN 3"/>
    <property type="match status" value="1"/>
</dbReference>
<feature type="compositionally biased region" description="Basic and acidic residues" evidence="4">
    <location>
        <begin position="334"/>
        <end position="349"/>
    </location>
</feature>
<dbReference type="PANTHER" id="PTHR15410:SF2">
    <property type="entry name" value="HIRA-INTERACTING PROTEIN 3"/>
    <property type="match status" value="1"/>
</dbReference>
<evidence type="ECO:0000313" key="7">
    <source>
        <dbReference type="Proteomes" id="UP000619265"/>
    </source>
</evidence>
<comment type="caution">
    <text evidence="6">The sequence shown here is derived from an EMBL/GenBank/DDBJ whole genome shotgun (WGS) entry which is preliminary data.</text>
</comment>
<reference evidence="6" key="2">
    <citation type="submission" date="2020-03" db="EMBL/GenBank/DDBJ databases">
        <title>Walnut 2.0.</title>
        <authorList>
            <person name="Marrano A."/>
            <person name="Britton M."/>
            <person name="Zimin A.V."/>
            <person name="Zaini P.A."/>
            <person name="Workman R."/>
            <person name="Puiu D."/>
            <person name="Bianco L."/>
            <person name="Allen B.J."/>
            <person name="Troggio M."/>
            <person name="Leslie C.A."/>
            <person name="Timp W."/>
            <person name="Dendekar A."/>
            <person name="Salzberg S.L."/>
            <person name="Neale D.B."/>
        </authorList>
    </citation>
    <scope>NUCLEOTIDE SEQUENCE</scope>
    <source>
        <tissue evidence="6">Leaves</tissue>
    </source>
</reference>
<feature type="non-terminal residue" evidence="6">
    <location>
        <position position="1"/>
    </location>
</feature>
<evidence type="ECO:0000313" key="6">
    <source>
        <dbReference type="EMBL" id="KAF5450739.1"/>
    </source>
</evidence>
<feature type="compositionally biased region" description="Basic and acidic residues" evidence="4">
    <location>
        <begin position="150"/>
        <end position="166"/>
    </location>
</feature>
<dbReference type="InterPro" id="IPR019098">
    <property type="entry name" value="Histone_chaperone_domain_CHZ"/>
</dbReference>
<evidence type="ECO:0000256" key="1">
    <source>
        <dbReference type="ARBA" id="ARBA00004123"/>
    </source>
</evidence>
<dbReference type="Pfam" id="PF09649">
    <property type="entry name" value="CHZ"/>
    <property type="match status" value="1"/>
</dbReference>
<dbReference type="InterPro" id="IPR037647">
    <property type="entry name" value="HIRIP3"/>
</dbReference>
<sequence>FETLADSIVSLIYTERMAEAAQDIETPTKEAKGVAHDIESQIKDAMGSRVAHFKEQSDSLTFEGVRRLLEKDLGLEPYALDVHKRLVKQCLLECLDGADSDNASKTSGEMGEKHVKREVADSSEGLHSKKDVKDSEDSPVMGLLTGHKTTKVEHEEAKGSENKEVPSESTIKKAIRKRSSYIKANSEKVTMAGLRRLLEEDLELEKYTLDSYKKFISQQLDDVLKSCEPSEEKLASIVKKNVKKNSERKASKTVGSDESSDSSDSKDDGEDEDEEVKPRKKSIPKGKVRNTDVKKRGRPVKETNISSRKRRKAAETIPEENSDAEDGGNVSENGHSESSEEKPVKKKEVSNPAYGKRVEHLKSVIKSCGMSVPPSIYKKVKQAPENKREAHLIKELEEILSKEGLSANPSEKEIKEVRKRKERAKELEGIDMSNIVQSSRRRSTSSFVAPPKPKIPVESKGDDAEDTDKDNDEDDDEEEEVEDDNNDDEEDDDNGGDDDSQSEEFEEDADEDSD</sequence>
<feature type="region of interest" description="Disordered" evidence="4">
    <location>
        <begin position="101"/>
        <end position="171"/>
    </location>
</feature>
<dbReference type="GO" id="GO:0005634">
    <property type="term" value="C:nucleus"/>
    <property type="evidence" value="ECO:0007669"/>
    <property type="project" value="UniProtKB-SubCell"/>
</dbReference>
<name>A0A833U0W4_JUGRE</name>
<reference evidence="6" key="1">
    <citation type="submission" date="2015-10" db="EMBL/GenBank/DDBJ databases">
        <authorList>
            <person name="Martinez-Garcia P.J."/>
            <person name="Crepeau M.W."/>
            <person name="Puiu D."/>
            <person name="Gonzalez-Ibeas D."/>
            <person name="Whalen J."/>
            <person name="Stevens K."/>
            <person name="Paul R."/>
            <person name="Butterfield T."/>
            <person name="Britton M."/>
            <person name="Reagan R."/>
            <person name="Chakraborty S."/>
            <person name="Walawage S.L."/>
            <person name="Vasquez-Gross H.A."/>
            <person name="Cardeno C."/>
            <person name="Famula R."/>
            <person name="Pratt K."/>
            <person name="Kuruganti S."/>
            <person name="Aradhya M.K."/>
            <person name="Leslie C.A."/>
            <person name="Dandekar A.M."/>
            <person name="Salzberg S.L."/>
            <person name="Wegrzyn J.L."/>
            <person name="Langley C.H."/>
            <person name="Neale D.B."/>
        </authorList>
    </citation>
    <scope>NUCLEOTIDE SEQUENCE</scope>
    <source>
        <tissue evidence="6">Leaves</tissue>
    </source>
</reference>
<evidence type="ECO:0000256" key="4">
    <source>
        <dbReference type="SAM" id="MobiDB-lite"/>
    </source>
</evidence>
<feature type="domain" description="DEK-C" evidence="5">
    <location>
        <begin position="165"/>
        <end position="225"/>
    </location>
</feature>
<feature type="compositionally biased region" description="Basic residues" evidence="4">
    <location>
        <begin position="278"/>
        <end position="288"/>
    </location>
</feature>
<accession>A0A833U0W4</accession>
<protein>
    <recommendedName>
        <fullName evidence="5">DEK-C domain-containing protein</fullName>
    </recommendedName>
</protein>
<gene>
    <name evidence="6" type="ORF">F2P56_031066</name>
</gene>
<comment type="subcellular location">
    <subcellularLocation>
        <location evidence="1">Nucleus</location>
    </subcellularLocation>
</comment>
<dbReference type="Proteomes" id="UP000619265">
    <property type="component" value="Unassembled WGS sequence"/>
</dbReference>
<feature type="region of interest" description="Disordered" evidence="4">
    <location>
        <begin position="238"/>
        <end position="355"/>
    </location>
</feature>
<proteinExistence type="predicted"/>
<evidence type="ECO:0000256" key="3">
    <source>
        <dbReference type="ARBA" id="ARBA00023242"/>
    </source>
</evidence>
<dbReference type="EMBL" id="LIHL02000013">
    <property type="protein sequence ID" value="KAF5450739.1"/>
    <property type="molecule type" value="Genomic_DNA"/>
</dbReference>
<dbReference type="AlphaFoldDB" id="A0A833U0W4"/>
<feature type="region of interest" description="Disordered" evidence="4">
    <location>
        <begin position="404"/>
        <end position="514"/>
    </location>
</feature>
<keyword evidence="3" id="KW-0539">Nucleus</keyword>
<evidence type="ECO:0000259" key="5">
    <source>
        <dbReference type="PROSITE" id="PS51998"/>
    </source>
</evidence>
<dbReference type="SMART" id="SM01082">
    <property type="entry name" value="CHZ"/>
    <property type="match status" value="1"/>
</dbReference>
<organism evidence="6 7">
    <name type="scientific">Juglans regia</name>
    <name type="common">English walnut</name>
    <dbReference type="NCBI Taxonomy" id="51240"/>
    <lineage>
        <taxon>Eukaryota</taxon>
        <taxon>Viridiplantae</taxon>
        <taxon>Streptophyta</taxon>
        <taxon>Embryophyta</taxon>
        <taxon>Tracheophyta</taxon>
        <taxon>Spermatophyta</taxon>
        <taxon>Magnoliopsida</taxon>
        <taxon>eudicotyledons</taxon>
        <taxon>Gunneridae</taxon>
        <taxon>Pentapetalae</taxon>
        <taxon>rosids</taxon>
        <taxon>fabids</taxon>
        <taxon>Fagales</taxon>
        <taxon>Juglandaceae</taxon>
        <taxon>Juglans</taxon>
    </lineage>
</organism>
<dbReference type="Gramene" id="Jr13_26470_p1">
    <property type="protein sequence ID" value="cds.Jr13_26470_p1"/>
    <property type="gene ID" value="Jr13_26470"/>
</dbReference>
<dbReference type="InterPro" id="IPR014876">
    <property type="entry name" value="DEK_C"/>
</dbReference>
<feature type="compositionally biased region" description="Basic and acidic residues" evidence="4">
    <location>
        <begin position="110"/>
        <end position="136"/>
    </location>
</feature>